<organism evidence="2 3">
    <name type="scientific">Cirrhinus molitorella</name>
    <name type="common">mud carp</name>
    <dbReference type="NCBI Taxonomy" id="172907"/>
    <lineage>
        <taxon>Eukaryota</taxon>
        <taxon>Metazoa</taxon>
        <taxon>Chordata</taxon>
        <taxon>Craniata</taxon>
        <taxon>Vertebrata</taxon>
        <taxon>Euteleostomi</taxon>
        <taxon>Actinopterygii</taxon>
        <taxon>Neopterygii</taxon>
        <taxon>Teleostei</taxon>
        <taxon>Ostariophysi</taxon>
        <taxon>Cypriniformes</taxon>
        <taxon>Cyprinidae</taxon>
        <taxon>Labeoninae</taxon>
        <taxon>Labeonini</taxon>
        <taxon>Cirrhinus</taxon>
    </lineage>
</organism>
<evidence type="ECO:0000256" key="1">
    <source>
        <dbReference type="SAM" id="MobiDB-lite"/>
    </source>
</evidence>
<proteinExistence type="predicted"/>
<name>A0ABR3MXD7_9TELE</name>
<feature type="region of interest" description="Disordered" evidence="1">
    <location>
        <begin position="24"/>
        <end position="136"/>
    </location>
</feature>
<evidence type="ECO:0000313" key="2">
    <source>
        <dbReference type="EMBL" id="KAL1269297.1"/>
    </source>
</evidence>
<dbReference type="EMBL" id="JAYMGO010000008">
    <property type="protein sequence ID" value="KAL1269297.1"/>
    <property type="molecule type" value="Genomic_DNA"/>
</dbReference>
<feature type="compositionally biased region" description="Polar residues" evidence="1">
    <location>
        <begin position="176"/>
        <end position="194"/>
    </location>
</feature>
<sequence length="237" mass="25918">MQWWESVEARETSCHTSLVFENESEKADSLHSGFPDATLKTKEPRRQKKTHCDKEDHRAPEEVEAEEASESTCSCWGAPVPAGSLQGRPETTGSQWRGKLKIPDYLRQLEPAGSPQGAPVPAGSLQGPPKTTGSQWRGKLMIPDYLKQHVLKAASELGVPVPARSPQVAPVPKVSPQETPMTQDLLQQKPQASSVHGAPMPYKTPERQRLKIPEPLSKELLQLSARASAEKGVPVSN</sequence>
<comment type="caution">
    <text evidence="2">The sequence shown here is derived from an EMBL/GenBank/DDBJ whole genome shotgun (WGS) entry which is preliminary data.</text>
</comment>
<reference evidence="2 3" key="1">
    <citation type="submission" date="2023-09" db="EMBL/GenBank/DDBJ databases">
        <authorList>
            <person name="Wang M."/>
        </authorList>
    </citation>
    <scope>NUCLEOTIDE SEQUENCE [LARGE SCALE GENOMIC DNA]</scope>
    <source>
        <strain evidence="2">GT-2023</strain>
        <tissue evidence="2">Liver</tissue>
    </source>
</reference>
<accession>A0ABR3MXD7</accession>
<protein>
    <submittedName>
        <fullName evidence="2">Uncharacterized protein</fullName>
    </submittedName>
</protein>
<evidence type="ECO:0000313" key="3">
    <source>
        <dbReference type="Proteomes" id="UP001558613"/>
    </source>
</evidence>
<feature type="region of interest" description="Disordered" evidence="1">
    <location>
        <begin position="162"/>
        <end position="217"/>
    </location>
</feature>
<dbReference type="Proteomes" id="UP001558613">
    <property type="component" value="Unassembled WGS sequence"/>
</dbReference>
<gene>
    <name evidence="2" type="ORF">QQF64_031586</name>
</gene>
<keyword evidence="3" id="KW-1185">Reference proteome</keyword>
<feature type="compositionally biased region" description="Basic and acidic residues" evidence="1">
    <location>
        <begin position="39"/>
        <end position="61"/>
    </location>
</feature>